<comment type="caution">
    <text evidence="7">The sequence shown here is derived from an EMBL/GenBank/DDBJ whole genome shotgun (WGS) entry which is preliminary data.</text>
</comment>
<dbReference type="InterPro" id="IPR001525">
    <property type="entry name" value="C5_MeTfrase"/>
</dbReference>
<evidence type="ECO:0000313" key="8">
    <source>
        <dbReference type="Proteomes" id="UP001597459"/>
    </source>
</evidence>
<organism evidence="7 8">
    <name type="scientific">Aquimarina hainanensis</name>
    <dbReference type="NCBI Taxonomy" id="1578017"/>
    <lineage>
        <taxon>Bacteria</taxon>
        <taxon>Pseudomonadati</taxon>
        <taxon>Bacteroidota</taxon>
        <taxon>Flavobacteriia</taxon>
        <taxon>Flavobacteriales</taxon>
        <taxon>Flavobacteriaceae</taxon>
        <taxon>Aquimarina</taxon>
    </lineage>
</organism>
<dbReference type="GO" id="GO:0032259">
    <property type="term" value="P:methylation"/>
    <property type="evidence" value="ECO:0007669"/>
    <property type="project" value="UniProtKB-KW"/>
</dbReference>
<gene>
    <name evidence="7" type="ORF">ACFSTE_13205</name>
</gene>
<keyword evidence="2 7" id="KW-0489">Methyltransferase</keyword>
<dbReference type="EC" id="2.1.1.37" evidence="1"/>
<dbReference type="PANTHER" id="PTHR46098:SF1">
    <property type="entry name" value="TRNA (CYTOSINE(38)-C(5))-METHYLTRANSFERASE"/>
    <property type="match status" value="1"/>
</dbReference>
<keyword evidence="5" id="KW-0680">Restriction system</keyword>
<keyword evidence="3" id="KW-0808">Transferase</keyword>
<evidence type="ECO:0000256" key="3">
    <source>
        <dbReference type="ARBA" id="ARBA00022679"/>
    </source>
</evidence>
<dbReference type="EMBL" id="JBHULX010000024">
    <property type="protein sequence ID" value="MFD2591788.1"/>
    <property type="molecule type" value="Genomic_DNA"/>
</dbReference>
<accession>A0ABW5NC79</accession>
<dbReference type="PROSITE" id="PS00094">
    <property type="entry name" value="C5_MTASE_1"/>
    <property type="match status" value="1"/>
</dbReference>
<dbReference type="GO" id="GO:0008168">
    <property type="term" value="F:methyltransferase activity"/>
    <property type="evidence" value="ECO:0007669"/>
    <property type="project" value="UniProtKB-KW"/>
</dbReference>
<evidence type="ECO:0000313" key="7">
    <source>
        <dbReference type="EMBL" id="MFD2591788.1"/>
    </source>
</evidence>
<dbReference type="InterPro" id="IPR018117">
    <property type="entry name" value="C5_DNA_meth_AS"/>
</dbReference>
<dbReference type="Gene3D" id="3.40.50.150">
    <property type="entry name" value="Vaccinia Virus protein VP39"/>
    <property type="match status" value="1"/>
</dbReference>
<comment type="catalytic activity">
    <reaction evidence="6">
        <text>a 2'-deoxycytidine in DNA + S-adenosyl-L-methionine = a 5-methyl-2'-deoxycytidine in DNA + S-adenosyl-L-homocysteine + H(+)</text>
        <dbReference type="Rhea" id="RHEA:13681"/>
        <dbReference type="Rhea" id="RHEA-COMP:11369"/>
        <dbReference type="Rhea" id="RHEA-COMP:11370"/>
        <dbReference type="ChEBI" id="CHEBI:15378"/>
        <dbReference type="ChEBI" id="CHEBI:57856"/>
        <dbReference type="ChEBI" id="CHEBI:59789"/>
        <dbReference type="ChEBI" id="CHEBI:85452"/>
        <dbReference type="ChEBI" id="CHEBI:85454"/>
        <dbReference type="EC" id="2.1.1.37"/>
    </reaction>
</comment>
<dbReference type="InterPro" id="IPR029063">
    <property type="entry name" value="SAM-dependent_MTases_sf"/>
</dbReference>
<dbReference type="Gene3D" id="3.90.120.10">
    <property type="entry name" value="DNA Methylase, subunit A, domain 2"/>
    <property type="match status" value="1"/>
</dbReference>
<dbReference type="Proteomes" id="UP001597459">
    <property type="component" value="Unassembled WGS sequence"/>
</dbReference>
<keyword evidence="8" id="KW-1185">Reference proteome</keyword>
<dbReference type="RefSeq" id="WP_378256029.1">
    <property type="nucleotide sequence ID" value="NZ_JBHSJV010000001.1"/>
</dbReference>
<reference evidence="8" key="1">
    <citation type="journal article" date="2019" name="Int. J. Syst. Evol. Microbiol.">
        <title>The Global Catalogue of Microorganisms (GCM) 10K type strain sequencing project: providing services to taxonomists for standard genome sequencing and annotation.</title>
        <authorList>
            <consortium name="The Broad Institute Genomics Platform"/>
            <consortium name="The Broad Institute Genome Sequencing Center for Infectious Disease"/>
            <person name="Wu L."/>
            <person name="Ma J."/>
        </authorList>
    </citation>
    <scope>NUCLEOTIDE SEQUENCE [LARGE SCALE GENOMIC DNA]</scope>
    <source>
        <strain evidence="8">KCTC 42423</strain>
    </source>
</reference>
<dbReference type="SUPFAM" id="SSF53335">
    <property type="entry name" value="S-adenosyl-L-methionine-dependent methyltransferases"/>
    <property type="match status" value="1"/>
</dbReference>
<sequence length="215" mass="24078">MNKLELFSGCGVFRLGFENAGYKFNKVIFSEINKHAIANYNYNFKKSIYAGSVIDIRSDELPEIDIISFGSPCQDFSIAGNGVPMKAGTLTAGGNSGGLHSDMTVIPVLTPDRLNKRQNGRRFKNEGEAAFTLNCQDKHGVMITKKHGSHQSQIRRLTEIECERLQGLPDDWTKYGLYEKGLKEIAKTRRYEMIGNAVSEPVVREVAKRIKKCLI</sequence>
<evidence type="ECO:0000256" key="5">
    <source>
        <dbReference type="ARBA" id="ARBA00022747"/>
    </source>
</evidence>
<keyword evidence="4" id="KW-0949">S-adenosyl-L-methionine</keyword>
<proteinExistence type="predicted"/>
<evidence type="ECO:0000256" key="2">
    <source>
        <dbReference type="ARBA" id="ARBA00022603"/>
    </source>
</evidence>
<dbReference type="PANTHER" id="PTHR46098">
    <property type="entry name" value="TRNA (CYTOSINE(38)-C(5))-METHYLTRANSFERASE"/>
    <property type="match status" value="1"/>
</dbReference>
<protein>
    <recommendedName>
        <fullName evidence="1">DNA (cytosine-5-)-methyltransferase</fullName>
        <ecNumber evidence="1">2.1.1.37</ecNumber>
    </recommendedName>
</protein>
<evidence type="ECO:0000256" key="6">
    <source>
        <dbReference type="ARBA" id="ARBA00047422"/>
    </source>
</evidence>
<dbReference type="InterPro" id="IPR050750">
    <property type="entry name" value="C5-MTase"/>
</dbReference>
<dbReference type="Pfam" id="PF00145">
    <property type="entry name" value="DNA_methylase"/>
    <property type="match status" value="2"/>
</dbReference>
<evidence type="ECO:0000256" key="1">
    <source>
        <dbReference type="ARBA" id="ARBA00011975"/>
    </source>
</evidence>
<evidence type="ECO:0000256" key="4">
    <source>
        <dbReference type="ARBA" id="ARBA00022691"/>
    </source>
</evidence>
<name>A0ABW5NC79_9FLAO</name>